<feature type="compositionally biased region" description="Low complexity" evidence="1">
    <location>
        <begin position="110"/>
        <end position="119"/>
    </location>
</feature>
<dbReference type="VEuPathDB" id="FungiDB:AMAG_07609"/>
<evidence type="ECO:0000313" key="2">
    <source>
        <dbReference type="EMBL" id="KNE62387.1"/>
    </source>
</evidence>
<evidence type="ECO:0000313" key="3">
    <source>
        <dbReference type="Proteomes" id="UP000054350"/>
    </source>
</evidence>
<feature type="compositionally biased region" description="Low complexity" evidence="1">
    <location>
        <begin position="184"/>
        <end position="199"/>
    </location>
</feature>
<feature type="compositionally biased region" description="Pro residues" evidence="1">
    <location>
        <begin position="152"/>
        <end position="161"/>
    </location>
</feature>
<dbReference type="OMA" id="PARPGWI"/>
<feature type="compositionally biased region" description="Pro residues" evidence="1">
    <location>
        <begin position="52"/>
        <end position="62"/>
    </location>
</feature>
<name>A0A0L0SIT2_ALLM3</name>
<dbReference type="Proteomes" id="UP000054350">
    <property type="component" value="Unassembled WGS sequence"/>
</dbReference>
<feature type="compositionally biased region" description="Polar residues" evidence="1">
    <location>
        <begin position="39"/>
        <end position="50"/>
    </location>
</feature>
<sequence>MRPSWPPAANAAPPDPFADDASAQPPPSPARPGWIAFTGGSTPNLVSTSSAQPPPPPQPRTPNPFAAPHHAAANEEGVLRSAPGWPHASSPNLDFRTSRQSDASPPPNADAPHAPFFAPGTSASGPTRARPAPPPPPPRRRSVSHALALPRAAPPPLPSAPRPGSRGASPARDADTDPAPHLPSSASVGSVSGRSELYQ</sequence>
<dbReference type="AlphaFoldDB" id="A0A0L0SIT2"/>
<reference evidence="2 3" key="1">
    <citation type="submission" date="2009-11" db="EMBL/GenBank/DDBJ databases">
        <title>Annotation of Allomyces macrogynus ATCC 38327.</title>
        <authorList>
            <consortium name="The Broad Institute Genome Sequencing Platform"/>
            <person name="Russ C."/>
            <person name="Cuomo C."/>
            <person name="Burger G."/>
            <person name="Gray M.W."/>
            <person name="Holland P.W.H."/>
            <person name="King N."/>
            <person name="Lang F.B.F."/>
            <person name="Roger A.J."/>
            <person name="Ruiz-Trillo I."/>
            <person name="Young S.K."/>
            <person name="Zeng Q."/>
            <person name="Gargeya S."/>
            <person name="Fitzgerald M."/>
            <person name="Haas B."/>
            <person name="Abouelleil A."/>
            <person name="Alvarado L."/>
            <person name="Arachchi H.M."/>
            <person name="Berlin A."/>
            <person name="Chapman S.B."/>
            <person name="Gearin G."/>
            <person name="Goldberg J."/>
            <person name="Griggs A."/>
            <person name="Gujja S."/>
            <person name="Hansen M."/>
            <person name="Heiman D."/>
            <person name="Howarth C."/>
            <person name="Larimer J."/>
            <person name="Lui A."/>
            <person name="MacDonald P.J.P."/>
            <person name="McCowen C."/>
            <person name="Montmayeur A."/>
            <person name="Murphy C."/>
            <person name="Neiman D."/>
            <person name="Pearson M."/>
            <person name="Priest M."/>
            <person name="Roberts A."/>
            <person name="Saif S."/>
            <person name="Shea T."/>
            <person name="Sisk P."/>
            <person name="Stolte C."/>
            <person name="Sykes S."/>
            <person name="Wortman J."/>
            <person name="Nusbaum C."/>
            <person name="Birren B."/>
        </authorList>
    </citation>
    <scope>NUCLEOTIDE SEQUENCE [LARGE SCALE GENOMIC DNA]</scope>
    <source>
        <strain evidence="2 3">ATCC 38327</strain>
    </source>
</reference>
<dbReference type="EMBL" id="GG745340">
    <property type="protein sequence ID" value="KNE62387.1"/>
    <property type="molecule type" value="Genomic_DNA"/>
</dbReference>
<organism evidence="2 3">
    <name type="scientific">Allomyces macrogynus (strain ATCC 38327)</name>
    <name type="common">Allomyces javanicus var. macrogynus</name>
    <dbReference type="NCBI Taxonomy" id="578462"/>
    <lineage>
        <taxon>Eukaryota</taxon>
        <taxon>Fungi</taxon>
        <taxon>Fungi incertae sedis</taxon>
        <taxon>Blastocladiomycota</taxon>
        <taxon>Blastocladiomycetes</taxon>
        <taxon>Blastocladiales</taxon>
        <taxon>Blastocladiaceae</taxon>
        <taxon>Allomyces</taxon>
    </lineage>
</organism>
<reference evidence="3" key="2">
    <citation type="submission" date="2009-11" db="EMBL/GenBank/DDBJ databases">
        <title>The Genome Sequence of Allomyces macrogynus strain ATCC 38327.</title>
        <authorList>
            <consortium name="The Broad Institute Genome Sequencing Platform"/>
            <person name="Russ C."/>
            <person name="Cuomo C."/>
            <person name="Shea T."/>
            <person name="Young S.K."/>
            <person name="Zeng Q."/>
            <person name="Koehrsen M."/>
            <person name="Haas B."/>
            <person name="Borodovsky M."/>
            <person name="Guigo R."/>
            <person name="Alvarado L."/>
            <person name="Berlin A."/>
            <person name="Borenstein D."/>
            <person name="Chen Z."/>
            <person name="Engels R."/>
            <person name="Freedman E."/>
            <person name="Gellesch M."/>
            <person name="Goldberg J."/>
            <person name="Griggs A."/>
            <person name="Gujja S."/>
            <person name="Heiman D."/>
            <person name="Hepburn T."/>
            <person name="Howarth C."/>
            <person name="Jen D."/>
            <person name="Larson L."/>
            <person name="Lewis B."/>
            <person name="Mehta T."/>
            <person name="Park D."/>
            <person name="Pearson M."/>
            <person name="Roberts A."/>
            <person name="Saif S."/>
            <person name="Shenoy N."/>
            <person name="Sisk P."/>
            <person name="Stolte C."/>
            <person name="Sykes S."/>
            <person name="Walk T."/>
            <person name="White J."/>
            <person name="Yandava C."/>
            <person name="Burger G."/>
            <person name="Gray M.W."/>
            <person name="Holland P.W.H."/>
            <person name="King N."/>
            <person name="Lang F.B.F."/>
            <person name="Roger A.J."/>
            <person name="Ruiz-Trillo I."/>
            <person name="Lander E."/>
            <person name="Nusbaum C."/>
        </authorList>
    </citation>
    <scope>NUCLEOTIDE SEQUENCE [LARGE SCALE GENOMIC DNA]</scope>
    <source>
        <strain evidence="3">ATCC 38327</strain>
    </source>
</reference>
<proteinExistence type="predicted"/>
<keyword evidence="3" id="KW-1185">Reference proteome</keyword>
<evidence type="ECO:0000256" key="1">
    <source>
        <dbReference type="SAM" id="MobiDB-lite"/>
    </source>
</evidence>
<protein>
    <submittedName>
        <fullName evidence="2">Uncharacterized protein</fullName>
    </submittedName>
</protein>
<feature type="region of interest" description="Disordered" evidence="1">
    <location>
        <begin position="1"/>
        <end position="199"/>
    </location>
</feature>
<gene>
    <name evidence="2" type="ORF">AMAG_07609</name>
</gene>
<accession>A0A0L0SIT2</accession>